<proteinExistence type="predicted"/>
<sequence>MGNVLKRNHIKASALSHSLSYGLYKKKSKSFSKSNDREGKVEHLEDSKEMDETNSWTTTIGTRSSFSLSYPTGDNEHSEESTTSQDDCILSSSNYSGRSSTTTTNNNSTSNTSADFSSFKNLSQISEHTTMRPRSDDIEWLNDVRQYHDHEPVFQSGTKDPTTQDISAAKMATSLSSMGIKTNTKSLSGYSL</sequence>
<feature type="compositionally biased region" description="Basic and acidic residues" evidence="1">
    <location>
        <begin position="34"/>
        <end position="51"/>
    </location>
</feature>
<feature type="compositionally biased region" description="Polar residues" evidence="1">
    <location>
        <begin position="53"/>
        <end position="72"/>
    </location>
</feature>
<reference evidence="2" key="1">
    <citation type="submission" date="2012-04" db="EMBL/GenBank/DDBJ databases">
        <title>The Genome Sequence of Loa loa.</title>
        <authorList>
            <consortium name="The Broad Institute Genome Sequencing Platform"/>
            <consortium name="Broad Institute Genome Sequencing Center for Infectious Disease"/>
            <person name="Nutman T.B."/>
            <person name="Fink D.L."/>
            <person name="Russ C."/>
            <person name="Young S."/>
            <person name="Zeng Q."/>
            <person name="Gargeya S."/>
            <person name="Alvarado L."/>
            <person name="Berlin A."/>
            <person name="Chapman S.B."/>
            <person name="Chen Z."/>
            <person name="Freedman E."/>
            <person name="Gellesch M."/>
            <person name="Goldberg J."/>
            <person name="Griggs A."/>
            <person name="Gujja S."/>
            <person name="Heilman E.R."/>
            <person name="Heiman D."/>
            <person name="Howarth C."/>
            <person name="Mehta T."/>
            <person name="Neiman D."/>
            <person name="Pearson M."/>
            <person name="Roberts A."/>
            <person name="Saif S."/>
            <person name="Shea T."/>
            <person name="Shenoy N."/>
            <person name="Sisk P."/>
            <person name="Stolte C."/>
            <person name="Sykes S."/>
            <person name="White J."/>
            <person name="Yandava C."/>
            <person name="Haas B."/>
            <person name="Henn M.R."/>
            <person name="Nusbaum C."/>
            <person name="Birren B."/>
        </authorList>
    </citation>
    <scope>NUCLEOTIDE SEQUENCE [LARGE SCALE GENOMIC DNA]</scope>
</reference>
<dbReference type="WBParaSite" id="EN70_8986">
    <property type="protein sequence ID" value="EN70_8986"/>
    <property type="gene ID" value="EN70_8986"/>
</dbReference>
<protein>
    <submittedName>
        <fullName evidence="3">Suppressor protein SRP40-like</fullName>
    </submittedName>
</protein>
<evidence type="ECO:0000256" key="1">
    <source>
        <dbReference type="SAM" id="MobiDB-lite"/>
    </source>
</evidence>
<accession>A0A1I7W2P1</accession>
<feature type="compositionally biased region" description="Low complexity" evidence="1">
    <location>
        <begin position="91"/>
        <end position="116"/>
    </location>
</feature>
<evidence type="ECO:0000313" key="3">
    <source>
        <dbReference type="WBParaSite" id="EN70_8986"/>
    </source>
</evidence>
<dbReference type="AlphaFoldDB" id="A0A1I7W2P1"/>
<evidence type="ECO:0000313" key="2">
    <source>
        <dbReference type="Proteomes" id="UP000095285"/>
    </source>
</evidence>
<organism evidence="2 3">
    <name type="scientific">Loa loa</name>
    <name type="common">Eye worm</name>
    <name type="synonym">Filaria loa</name>
    <dbReference type="NCBI Taxonomy" id="7209"/>
    <lineage>
        <taxon>Eukaryota</taxon>
        <taxon>Metazoa</taxon>
        <taxon>Ecdysozoa</taxon>
        <taxon>Nematoda</taxon>
        <taxon>Chromadorea</taxon>
        <taxon>Rhabditida</taxon>
        <taxon>Spirurina</taxon>
        <taxon>Spiruromorpha</taxon>
        <taxon>Filarioidea</taxon>
        <taxon>Onchocercidae</taxon>
        <taxon>Loa</taxon>
    </lineage>
</organism>
<name>A0A1I7W2P1_LOALO</name>
<keyword evidence="2" id="KW-1185">Reference proteome</keyword>
<feature type="region of interest" description="Disordered" evidence="1">
    <location>
        <begin position="31"/>
        <end position="116"/>
    </location>
</feature>
<dbReference type="Proteomes" id="UP000095285">
    <property type="component" value="Unassembled WGS sequence"/>
</dbReference>
<reference evidence="3" key="2">
    <citation type="submission" date="2016-11" db="UniProtKB">
        <authorList>
            <consortium name="WormBaseParasite"/>
        </authorList>
    </citation>
    <scope>IDENTIFICATION</scope>
</reference>